<comment type="caution">
    <text evidence="3">The sequence shown here is derived from an EMBL/GenBank/DDBJ whole genome shotgun (WGS) entry which is preliminary data.</text>
</comment>
<evidence type="ECO:0000259" key="1">
    <source>
        <dbReference type="Pfam" id="PF13393"/>
    </source>
</evidence>
<feature type="domain" description="Class II Histidinyl-tRNA synthetase (HisRS)-like catalytic core" evidence="1">
    <location>
        <begin position="12"/>
        <end position="252"/>
    </location>
</feature>
<evidence type="ECO:0000313" key="4">
    <source>
        <dbReference type="EMBL" id="MRJ46190.1"/>
    </source>
</evidence>
<reference evidence="4 6" key="1">
    <citation type="submission" date="2019-11" db="EMBL/GenBank/DDBJ databases">
        <title>Characterisation of Fundicoccus ignavus gen. nov. sp. nov., a novel genus of the family Aerococcaceae from bulk tank milk.</title>
        <authorList>
            <person name="Siebert A."/>
            <person name="Huptas C."/>
            <person name="Wenning M."/>
            <person name="Scherer S."/>
            <person name="Doll E.V."/>
        </authorList>
    </citation>
    <scope>NUCLEOTIDE SEQUENCE [LARGE SCALE GENOMIC DNA]</scope>
    <source>
        <strain evidence="4 6">DSM 109652</strain>
    </source>
</reference>
<organism evidence="3 5">
    <name type="scientific">Fundicoccus ignavus</name>
    <dbReference type="NCBI Taxonomy" id="2664442"/>
    <lineage>
        <taxon>Bacteria</taxon>
        <taxon>Bacillati</taxon>
        <taxon>Bacillota</taxon>
        <taxon>Bacilli</taxon>
        <taxon>Lactobacillales</taxon>
        <taxon>Aerococcaceae</taxon>
        <taxon>Fundicoccus</taxon>
    </lineage>
</organism>
<sequence>MDNQMILKQIQLVVQYMQRLSEAGYQLIDLNMVEPFQLETKNFHPDSIVFERNQQLYALRSDWTRSILNYNQSFQMSQQKFGYFGPVLREFQTQYQAGVELFQPSLDETLESIELHLNFVSQLSASELTILVVNNDELLDRYLEEDNLDKRIKQLVVDKDLSALREQLGESHPLYRLMSVPVSQQFELVNERFGDSEAMKIIHRLKERMDQTGTRFILDLSFRSPQSYYNGFYFQAFLSESTPILSGGQYAEGAFGIGINLSRGGLI</sequence>
<dbReference type="AlphaFoldDB" id="A0A6I2GI95"/>
<dbReference type="GO" id="GO:0140096">
    <property type="term" value="F:catalytic activity, acting on a protein"/>
    <property type="evidence" value="ECO:0007669"/>
    <property type="project" value="UniProtKB-ARBA"/>
</dbReference>
<dbReference type="Pfam" id="PF13393">
    <property type="entry name" value="tRNA-synt_His"/>
    <property type="match status" value="1"/>
</dbReference>
<accession>A0A6I2GI95</accession>
<dbReference type="Proteomes" id="UP000469870">
    <property type="component" value="Unassembled WGS sequence"/>
</dbReference>
<dbReference type="EMBL" id="WJQT01000001">
    <property type="protein sequence ID" value="MRJ46190.1"/>
    <property type="molecule type" value="Genomic_DNA"/>
</dbReference>
<evidence type="ECO:0000313" key="2">
    <source>
        <dbReference type="EMBL" id="MRI81187.1"/>
    </source>
</evidence>
<keyword evidence="5" id="KW-1185">Reference proteome</keyword>
<dbReference type="RefSeq" id="WP_153831290.1">
    <property type="nucleotide sequence ID" value="NZ_WJQR01000003.1"/>
</dbReference>
<evidence type="ECO:0000313" key="6">
    <source>
        <dbReference type="Proteomes" id="UP000440066"/>
    </source>
</evidence>
<protein>
    <recommendedName>
        <fullName evidence="1">Class II Histidinyl-tRNA synthetase (HisRS)-like catalytic core domain-containing protein</fullName>
    </recommendedName>
</protein>
<evidence type="ECO:0000313" key="7">
    <source>
        <dbReference type="Proteomes" id="UP000469870"/>
    </source>
</evidence>
<dbReference type="SUPFAM" id="SSF55681">
    <property type="entry name" value="Class II aaRS and biotin synthetases"/>
    <property type="match status" value="1"/>
</dbReference>
<evidence type="ECO:0000313" key="5">
    <source>
        <dbReference type="Proteomes" id="UP000430975"/>
    </source>
</evidence>
<dbReference type="GO" id="GO:0016740">
    <property type="term" value="F:transferase activity"/>
    <property type="evidence" value="ECO:0007669"/>
    <property type="project" value="UniProtKB-ARBA"/>
</dbReference>
<dbReference type="EMBL" id="WJQS01000015">
    <property type="protein sequence ID" value="MRI86444.1"/>
    <property type="molecule type" value="Genomic_DNA"/>
</dbReference>
<reference evidence="5 7" key="2">
    <citation type="submission" date="2019-11" db="EMBL/GenBank/DDBJ databases">
        <title>Characterisation of Fundicoccus ignavus gen. nov. sp. nov., a novel genus of the family Aerococcaceae isolated from bulk tank milk.</title>
        <authorList>
            <person name="Siebert A."/>
            <person name="Huptas C."/>
            <person name="Wenning M."/>
            <person name="Scherer S."/>
            <person name="Doll E.V."/>
        </authorList>
    </citation>
    <scope>NUCLEOTIDE SEQUENCE [LARGE SCALE GENOMIC DNA]</scope>
    <source>
        <strain evidence="2 7">DSM 109653</strain>
        <strain evidence="3 5">WS4759</strain>
    </source>
</reference>
<dbReference type="InterPro" id="IPR045864">
    <property type="entry name" value="aa-tRNA-synth_II/BPL/LPL"/>
</dbReference>
<dbReference type="Proteomes" id="UP000430975">
    <property type="component" value="Unassembled WGS sequence"/>
</dbReference>
<proteinExistence type="predicted"/>
<evidence type="ECO:0000313" key="3">
    <source>
        <dbReference type="EMBL" id="MRI86444.1"/>
    </source>
</evidence>
<dbReference type="Proteomes" id="UP000440066">
    <property type="component" value="Unassembled WGS sequence"/>
</dbReference>
<dbReference type="EMBL" id="WJQR01000003">
    <property type="protein sequence ID" value="MRI81187.1"/>
    <property type="molecule type" value="Genomic_DNA"/>
</dbReference>
<dbReference type="Gene3D" id="3.30.930.10">
    <property type="entry name" value="Bira Bifunctional Protein, Domain 2"/>
    <property type="match status" value="1"/>
</dbReference>
<name>A0A6I2GI95_9LACT</name>
<gene>
    <name evidence="4" type="ORF">GF867_01190</name>
    <name evidence="3" type="ORF">GIY09_11365</name>
    <name evidence="2" type="ORF">GIY11_04070</name>
</gene>
<dbReference type="InterPro" id="IPR041715">
    <property type="entry name" value="HisRS-like_core"/>
</dbReference>